<evidence type="ECO:0000313" key="2">
    <source>
        <dbReference type="EMBL" id="ADV14700.1"/>
    </source>
</evidence>
<proteinExistence type="predicted"/>
<dbReference type="HOGENOM" id="CLU_943010_0_0_5"/>
<dbReference type="EMBL" id="CP002447">
    <property type="protein sequence ID" value="ADV14700.1"/>
    <property type="molecule type" value="Genomic_DNA"/>
</dbReference>
<protein>
    <submittedName>
        <fullName evidence="2">Uncharacterized protein</fullName>
    </submittedName>
</protein>
<evidence type="ECO:0000256" key="1">
    <source>
        <dbReference type="SAM" id="MobiDB-lite"/>
    </source>
</evidence>
<evidence type="ECO:0000313" key="3">
    <source>
        <dbReference type="Proteomes" id="UP000007471"/>
    </source>
</evidence>
<dbReference type="OrthoDB" id="8088765at2"/>
<feature type="region of interest" description="Disordered" evidence="1">
    <location>
        <begin position="1"/>
        <end position="26"/>
    </location>
</feature>
<organism evidence="2 3">
    <name type="scientific">Mesorhizobium ciceri biovar biserrulae (strain HAMBI 2942 / LMG 23838 / WSM1271)</name>
    <dbReference type="NCBI Taxonomy" id="765698"/>
    <lineage>
        <taxon>Bacteria</taxon>
        <taxon>Pseudomonadati</taxon>
        <taxon>Pseudomonadota</taxon>
        <taxon>Alphaproteobacteria</taxon>
        <taxon>Hyphomicrobiales</taxon>
        <taxon>Phyllobacteriaceae</taxon>
        <taxon>Mesorhizobium</taxon>
    </lineage>
</organism>
<dbReference type="RefSeq" id="WP_013533350.1">
    <property type="nucleotide sequence ID" value="NC_014923.1"/>
</dbReference>
<sequence length="288" mass="31523">MDRDNKRARAAASSSQAREQAREPSTILSLTEGPLTQVAERLVTANPRDTARNLAGFKGLGKEARTAIRGSQPGQETELAKFERRGNQLGRSAVELTWKLTSELGYQPDNVALEQVRAVSNIANYLTPHMQDAVVNRIGNMDPASQALGALNVAPNFGKFNNENQSRILDQAVELMSDPNGNIRMVAQNAIFQAYHQMDPNQQAQAHAVPGLEPILRQMPPPQHAQERHADLDAHIAGLEAAVHATGTQISYEQLQRGGLIGQAINRSYSQARADLQESTRNRDRGGR</sequence>
<accession>E8TGI7</accession>
<dbReference type="GeneID" id="90993334"/>
<gene>
    <name evidence="2" type="ordered locus">Mesci_5607</name>
</gene>
<dbReference type="KEGG" id="mci:Mesci_5607"/>
<dbReference type="Proteomes" id="UP000007471">
    <property type="component" value="Chromosome"/>
</dbReference>
<name>E8TGI7_MESCW</name>
<dbReference type="AlphaFoldDB" id="E8TGI7"/>
<reference evidence="3" key="1">
    <citation type="submission" date="2011-01" db="EMBL/GenBank/DDBJ databases">
        <title>Complete sequence of chromosome of Mesorhizobium ciceri bv. biserrulae WSM1271.</title>
        <authorList>
            <person name="Lucas S."/>
            <person name="Copeland A."/>
            <person name="Lapidus A."/>
            <person name="Cheng J.-F."/>
            <person name="Goodwin L."/>
            <person name="Pitluck S."/>
            <person name="Teshima H."/>
            <person name="Detter J.C."/>
            <person name="Han C."/>
            <person name="Tapia R."/>
            <person name="Land M."/>
            <person name="Hauser L."/>
            <person name="Kyrpides N."/>
            <person name="Ivanova N."/>
            <person name="Nandasena K."/>
            <person name="Reeve W.G."/>
            <person name="Howieson J.G."/>
            <person name="O'Hara G."/>
            <person name="Tiwari R.P."/>
            <person name="Woyke T."/>
        </authorList>
    </citation>
    <scope>NUCLEOTIDE SEQUENCE [LARGE SCALE GENOMIC DNA]</scope>
    <source>
        <strain evidence="3">HAMBI 2942 / LMG 23838 / WSM1271</strain>
    </source>
</reference>